<dbReference type="AlphaFoldDB" id="A0A9Q3YX48"/>
<dbReference type="EMBL" id="JACXXP010000047">
    <property type="protein sequence ID" value="MBD3907000.1"/>
    <property type="molecule type" value="Genomic_DNA"/>
</dbReference>
<proteinExistence type="predicted"/>
<evidence type="ECO:0000313" key="2">
    <source>
        <dbReference type="EMBL" id="MCC9036385.1"/>
    </source>
</evidence>
<protein>
    <submittedName>
        <fullName evidence="2">Uncharacterized protein</fullName>
    </submittedName>
</protein>
<reference evidence="3" key="2">
    <citation type="submission" date="2023-07" db="EMBL/GenBank/DDBJ databases">
        <title>Description of novel Chryseobacterium sp. strain C-2.</title>
        <authorList>
            <person name="Saticioglu I.B."/>
        </authorList>
    </citation>
    <scope>NUCLEOTIDE SEQUENCE [LARGE SCALE GENOMIC DNA]</scope>
    <source>
        <strain evidence="3">C-2</strain>
    </source>
</reference>
<dbReference type="EMBL" id="JAJJML010000001">
    <property type="protein sequence ID" value="MCC9036385.1"/>
    <property type="molecule type" value="Genomic_DNA"/>
</dbReference>
<evidence type="ECO:0000313" key="4">
    <source>
        <dbReference type="Proteomes" id="UP001107960"/>
    </source>
</evidence>
<reference evidence="2" key="1">
    <citation type="submission" date="2021-11" db="EMBL/GenBank/DDBJ databases">
        <title>Description of novel Chryseobacterium species.</title>
        <authorList>
            <person name="Saticioglu I.B."/>
            <person name="Ay H."/>
            <person name="Altun S."/>
            <person name="Duman M."/>
        </authorList>
    </citation>
    <scope>NUCLEOTIDE SEQUENCE</scope>
    <source>
        <strain evidence="2">C-39</strain>
    </source>
</reference>
<evidence type="ECO:0000313" key="1">
    <source>
        <dbReference type="EMBL" id="MBD3907000.1"/>
    </source>
</evidence>
<sequence>MKSLLFFLLFFLNIFVFSQTNNIYINEQIGLTVILPENFKTPEFQTVITKDYKETEQKKLQENKDITKSKSNQKPITLFKDKGNNSVMFFVKKPKDQPKDFKKYLVDQHKTVLDNFKTNEKNIKYEEKTENEKIDFVNFIKSILTLKKEENISYFYIYTSEIKGYETHIIVFVNNDNEGKELLESLKNSKFH</sequence>
<name>A0A9Q3YX48_9FLAO</name>
<dbReference type="RefSeq" id="WP_191181369.1">
    <property type="nucleotide sequence ID" value="NZ_JACXXP010000047.1"/>
</dbReference>
<organism evidence="2 4">
    <name type="scientific">Chryseobacterium muglaense</name>
    <dbReference type="NCBI Taxonomy" id="2893752"/>
    <lineage>
        <taxon>Bacteria</taxon>
        <taxon>Pseudomonadati</taxon>
        <taxon>Bacteroidota</taxon>
        <taxon>Flavobacteriia</taxon>
        <taxon>Flavobacteriales</taxon>
        <taxon>Weeksellaceae</taxon>
        <taxon>Chryseobacterium group</taxon>
        <taxon>Chryseobacterium</taxon>
    </lineage>
</organism>
<keyword evidence="3" id="KW-1185">Reference proteome</keyword>
<accession>A0A9Q3YX48</accession>
<gene>
    <name evidence="1" type="ORF">IEW27_20670</name>
    <name evidence="2" type="ORF">LNP80_19385</name>
</gene>
<reference evidence="1" key="3">
    <citation type="submission" date="2024-05" db="EMBL/GenBank/DDBJ databases">
        <title>Description of novel Chryseobacterium sp. strain C-2.</title>
        <authorList>
            <person name="Saticioglu I.B."/>
        </authorList>
    </citation>
    <scope>NUCLEOTIDE SEQUENCE</scope>
    <source>
        <strain evidence="1">C-2</strain>
    </source>
</reference>
<comment type="caution">
    <text evidence="2">The sequence shown here is derived from an EMBL/GenBank/DDBJ whole genome shotgun (WGS) entry which is preliminary data.</text>
</comment>
<evidence type="ECO:0000313" key="3">
    <source>
        <dbReference type="Proteomes" id="UP000603715"/>
    </source>
</evidence>
<dbReference type="Proteomes" id="UP001107960">
    <property type="component" value="Unassembled WGS sequence"/>
</dbReference>
<dbReference type="Proteomes" id="UP000603715">
    <property type="component" value="Unassembled WGS sequence"/>
</dbReference>